<protein>
    <submittedName>
        <fullName evidence="2">Chitobiase/beta-hexosaminidase C-terminal domain-containing protein</fullName>
    </submittedName>
</protein>
<sequence>MDIRKNIALLTALVCVLSLGSCSNKKDNSKKNSASQSVGTVDDGKLDDSIGVVDFSLESGFYDTDQQLELSADGDGITIRYTTDGSIPNESSPEYTEALTLTDRANDFSTLAEHTDITASHDYSAPMSLDKGNVIRAAAFKSDGTHGAVTSRTIFVGIDRAKKYGDVPVISLMMDQADLFDYERGIYVLGKVHDDWLAEDSKNKSVDVWKQEANFTQRGKEWERPVYAEYLLADGTTAFTQNLGIRIMGAASRNEHQKSLRLSARKDYGEKNVKYELIPDNTRSDGQGNVEKYKSFVLRNGGNDCNFAKIRDPLLQSMVKDKTFETIQSTPVVAFIDGEYWGMYTLTEDYSDNYIANNYDIDNNNVVILKVGEIEEGNDEDIKLYSDMYEFITGNDMSDAENYAKACEMLDMQTFSDYMAFNIYIANEDSIIQGNNWRMWRVRDADNATAVSDGKWRMMAYDTDYSSGIYTGGQNYDDNFIKKAINGTKTFKDLEQPPAEIFRALLDNEDFKQMFILSLCDMRNISFEKSNVDAAYNEILKVYSTLVKDTFKRFGPDYAKEGFEWNAAGLKQFLDGRNEVFMTHITDVFKPGEKVSVTVKTSDSAKGGVILNTTALDLSGKDFLGEYYTAYPITVTADPASGKFVKWEATGCTLSNANSATATVTIKGDCEIKAIYE</sequence>
<dbReference type="InterPro" id="IPR014867">
    <property type="entry name" value="Spore_coat_CotH_CotH2/3/7"/>
</dbReference>
<gene>
    <name evidence="2" type="ORF">SAMN05216469_101216</name>
</gene>
<organism evidence="2 3">
    <name type="scientific">Ruminococcus albus</name>
    <dbReference type="NCBI Taxonomy" id="1264"/>
    <lineage>
        <taxon>Bacteria</taxon>
        <taxon>Bacillati</taxon>
        <taxon>Bacillota</taxon>
        <taxon>Clostridia</taxon>
        <taxon>Eubacteriales</taxon>
        <taxon>Oscillospiraceae</taxon>
        <taxon>Ruminococcus</taxon>
    </lineage>
</organism>
<name>A0A1H7FCJ7_RUMAL</name>
<dbReference type="Pfam" id="PF13290">
    <property type="entry name" value="CHB_HEX_C_1"/>
    <property type="match status" value="1"/>
</dbReference>
<feature type="domain" description="GH29D-like beta-sandwich" evidence="1">
    <location>
        <begin position="58"/>
        <end position="103"/>
    </location>
</feature>
<dbReference type="Pfam" id="PF08757">
    <property type="entry name" value="CotH"/>
    <property type="match status" value="1"/>
</dbReference>
<dbReference type="EMBL" id="FOAT01000001">
    <property type="protein sequence ID" value="SEK23883.1"/>
    <property type="molecule type" value="Genomic_DNA"/>
</dbReference>
<reference evidence="2 3" key="1">
    <citation type="submission" date="2016-10" db="EMBL/GenBank/DDBJ databases">
        <authorList>
            <person name="de Groot N.N."/>
        </authorList>
    </citation>
    <scope>NUCLEOTIDE SEQUENCE [LARGE SCALE GENOMIC DNA]</scope>
    <source>
        <strain evidence="2 3">KH2T6</strain>
    </source>
</reference>
<dbReference type="RefSeq" id="WP_074828384.1">
    <property type="nucleotide sequence ID" value="NZ_FOAT01000001.1"/>
</dbReference>
<proteinExistence type="predicted"/>
<evidence type="ECO:0000313" key="3">
    <source>
        <dbReference type="Proteomes" id="UP000186015"/>
    </source>
</evidence>
<evidence type="ECO:0000259" key="1">
    <source>
        <dbReference type="Pfam" id="PF13290"/>
    </source>
</evidence>
<dbReference type="InterPro" id="IPR059177">
    <property type="entry name" value="GH29D-like_dom"/>
</dbReference>
<dbReference type="OrthoDB" id="9806464at2"/>
<dbReference type="Proteomes" id="UP000186015">
    <property type="component" value="Unassembled WGS sequence"/>
</dbReference>
<evidence type="ECO:0000313" key="2">
    <source>
        <dbReference type="EMBL" id="SEK23883.1"/>
    </source>
</evidence>
<dbReference type="PROSITE" id="PS51257">
    <property type="entry name" value="PROKAR_LIPOPROTEIN"/>
    <property type="match status" value="1"/>
</dbReference>
<accession>A0A1H7FCJ7</accession>
<dbReference type="AlphaFoldDB" id="A0A1H7FCJ7"/>